<feature type="region of interest" description="Disordered" evidence="1">
    <location>
        <begin position="42"/>
        <end position="64"/>
    </location>
</feature>
<proteinExistence type="predicted"/>
<feature type="region of interest" description="Disordered" evidence="1">
    <location>
        <begin position="70"/>
        <end position="89"/>
    </location>
</feature>
<organism evidence="2 3">
    <name type="scientific">Streptomyces griseosporeus</name>
    <dbReference type="NCBI Taxonomy" id="1910"/>
    <lineage>
        <taxon>Bacteria</taxon>
        <taxon>Bacillati</taxon>
        <taxon>Actinomycetota</taxon>
        <taxon>Actinomycetes</taxon>
        <taxon>Kitasatosporales</taxon>
        <taxon>Streptomycetaceae</taxon>
        <taxon>Streptomyces</taxon>
    </lineage>
</organism>
<keyword evidence="3" id="KW-1185">Reference proteome</keyword>
<evidence type="ECO:0000313" key="2">
    <source>
        <dbReference type="EMBL" id="MEV8464897.1"/>
    </source>
</evidence>
<feature type="compositionally biased region" description="Basic residues" evidence="1">
    <location>
        <begin position="73"/>
        <end position="84"/>
    </location>
</feature>
<accession>A0ABV3L1J3</accession>
<dbReference type="Proteomes" id="UP001553148">
    <property type="component" value="Unassembled WGS sequence"/>
</dbReference>
<name>A0ABV3L1J3_STRGS</name>
<comment type="caution">
    <text evidence="2">The sequence shown here is derived from an EMBL/GenBank/DDBJ whole genome shotgun (WGS) entry which is preliminary data.</text>
</comment>
<evidence type="ECO:0000256" key="1">
    <source>
        <dbReference type="SAM" id="MobiDB-lite"/>
    </source>
</evidence>
<sequence>MDDEDAAAVAERVRRDALTVLAYRFEDDTWCTGRRFAAYRRSSATPSTAGSFPPGAANRDPPPFFRGVVGLRPQRRHGPSRRPGGHPTIRARDEILALLAQRLGTVADGVRR</sequence>
<dbReference type="EMBL" id="JBFAUJ010000028">
    <property type="protein sequence ID" value="MEV8464897.1"/>
    <property type="molecule type" value="Genomic_DNA"/>
</dbReference>
<reference evidence="2 3" key="1">
    <citation type="submission" date="2024-06" db="EMBL/GenBank/DDBJ databases">
        <title>The Natural Products Discovery Center: Release of the First 8490 Sequenced Strains for Exploring Actinobacteria Biosynthetic Diversity.</title>
        <authorList>
            <person name="Kalkreuter E."/>
            <person name="Kautsar S.A."/>
            <person name="Yang D."/>
            <person name="Bader C.D."/>
            <person name="Teijaro C.N."/>
            <person name="Fluegel L."/>
            <person name="Davis C.M."/>
            <person name="Simpson J.R."/>
            <person name="Lauterbach L."/>
            <person name="Steele A.D."/>
            <person name="Gui C."/>
            <person name="Meng S."/>
            <person name="Li G."/>
            <person name="Viehrig K."/>
            <person name="Ye F."/>
            <person name="Su P."/>
            <person name="Kiefer A.F."/>
            <person name="Nichols A."/>
            <person name="Cepeda A.J."/>
            <person name="Yan W."/>
            <person name="Fan B."/>
            <person name="Jiang Y."/>
            <person name="Adhikari A."/>
            <person name="Zheng C.-J."/>
            <person name="Schuster L."/>
            <person name="Cowan T.M."/>
            <person name="Smanski M.J."/>
            <person name="Chevrette M.G."/>
            <person name="De Carvalho L.P.S."/>
            <person name="Shen B."/>
        </authorList>
    </citation>
    <scope>NUCLEOTIDE SEQUENCE [LARGE SCALE GENOMIC DNA]</scope>
    <source>
        <strain evidence="2 3">NPDC052360</strain>
    </source>
</reference>
<dbReference type="RefSeq" id="WP_239513006.1">
    <property type="nucleotide sequence ID" value="NZ_JBFAUJ010000028.1"/>
</dbReference>
<protein>
    <submittedName>
        <fullName evidence="2">Uncharacterized protein</fullName>
    </submittedName>
</protein>
<gene>
    <name evidence="2" type="ORF">AB0470_35735</name>
</gene>
<evidence type="ECO:0000313" key="3">
    <source>
        <dbReference type="Proteomes" id="UP001553148"/>
    </source>
</evidence>